<dbReference type="InterPro" id="IPR006467">
    <property type="entry name" value="MiaB-like_bact"/>
</dbReference>
<dbReference type="SFLD" id="SFLDG01082">
    <property type="entry name" value="B12-binding_domain_containing"/>
    <property type="match status" value="1"/>
</dbReference>
<reference evidence="14 15" key="1">
    <citation type="submission" date="2018-08" db="EMBL/GenBank/DDBJ databases">
        <title>The first complete genome of Treponema rectale (CHPAT), a commensal spirochete of the bovine rectum.</title>
        <authorList>
            <person name="Staton G.J."/>
            <person name="Clegg S.R."/>
            <person name="Carter S.D."/>
            <person name="Radford A.D."/>
            <person name="Darby A."/>
            <person name="Hall N."/>
            <person name="Birtles R.J."/>
            <person name="Evans N.J."/>
        </authorList>
    </citation>
    <scope>NUCLEOTIDE SEQUENCE [LARGE SCALE GENOMIC DNA]</scope>
    <source>
        <strain evidence="14 15">CHPA</strain>
    </source>
</reference>
<accession>A0A7M1XI19</accession>
<dbReference type="SMART" id="SM00729">
    <property type="entry name" value="Elp3"/>
    <property type="match status" value="1"/>
</dbReference>
<dbReference type="EMBL" id="CP031517">
    <property type="protein sequence ID" value="QOS38993.1"/>
    <property type="molecule type" value="Genomic_DNA"/>
</dbReference>
<dbReference type="InterPro" id="IPR006638">
    <property type="entry name" value="Elp3/MiaA/NifB-like_rSAM"/>
</dbReference>
<dbReference type="KEGG" id="trc:DYE49_00385"/>
<evidence type="ECO:0000256" key="7">
    <source>
        <dbReference type="ARBA" id="ARBA00022723"/>
    </source>
</evidence>
<evidence type="ECO:0000256" key="9">
    <source>
        <dbReference type="ARBA" id="ARBA00023014"/>
    </source>
</evidence>
<protein>
    <recommendedName>
        <fullName evidence="10">tRNA-2-methylthio-N(6)-dimethylallyladenosine synthase</fullName>
        <ecNumber evidence="10">2.8.4.3</ecNumber>
    </recommendedName>
</protein>
<dbReference type="GO" id="GO:0051539">
    <property type="term" value="F:4 iron, 4 sulfur cluster binding"/>
    <property type="evidence" value="ECO:0007669"/>
    <property type="project" value="UniProtKB-KW"/>
</dbReference>
<keyword evidence="7" id="KW-0479">Metal-binding</keyword>
<dbReference type="InterPro" id="IPR058240">
    <property type="entry name" value="rSAM_sf"/>
</dbReference>
<keyword evidence="6" id="KW-0949">S-adenosyl-L-methionine</keyword>
<evidence type="ECO:0000256" key="10">
    <source>
        <dbReference type="ARBA" id="ARBA00033765"/>
    </source>
</evidence>
<dbReference type="InterPro" id="IPR038135">
    <property type="entry name" value="Methylthiotransferase_N_sf"/>
</dbReference>
<dbReference type="NCBIfam" id="TIGR00089">
    <property type="entry name" value="MiaB/RimO family radical SAM methylthiotransferase"/>
    <property type="match status" value="1"/>
</dbReference>
<proteinExistence type="predicted"/>
<keyword evidence="9" id="KW-0411">Iron-sulfur</keyword>
<dbReference type="NCBIfam" id="TIGR01579">
    <property type="entry name" value="MiaB-like-C"/>
    <property type="match status" value="1"/>
</dbReference>
<dbReference type="FunFam" id="3.80.30.20:FF:000001">
    <property type="entry name" value="tRNA-2-methylthio-N(6)-dimethylallyladenosine synthase 2"/>
    <property type="match status" value="1"/>
</dbReference>
<dbReference type="EC" id="2.8.4.3" evidence="10"/>
<feature type="domain" description="TRAM" evidence="11">
    <location>
        <begin position="369"/>
        <end position="417"/>
    </location>
</feature>
<dbReference type="PROSITE" id="PS51918">
    <property type="entry name" value="RADICAL_SAM"/>
    <property type="match status" value="1"/>
</dbReference>
<evidence type="ECO:0000313" key="14">
    <source>
        <dbReference type="EMBL" id="QOS38993.1"/>
    </source>
</evidence>
<dbReference type="InterPro" id="IPR020612">
    <property type="entry name" value="Methylthiotransferase_CS"/>
</dbReference>
<dbReference type="Proteomes" id="UP000593591">
    <property type="component" value="Chromosome"/>
</dbReference>
<evidence type="ECO:0000256" key="2">
    <source>
        <dbReference type="ARBA" id="ARBA00003234"/>
    </source>
</evidence>
<evidence type="ECO:0000313" key="15">
    <source>
        <dbReference type="Proteomes" id="UP000593591"/>
    </source>
</evidence>
<dbReference type="InterPro" id="IPR005839">
    <property type="entry name" value="Methylthiotransferase"/>
</dbReference>
<dbReference type="InterPro" id="IPR007197">
    <property type="entry name" value="rSAM"/>
</dbReference>
<name>A0A7M1XI19_9SPIR</name>
<gene>
    <name evidence="14" type="ORF">DYE49_00385</name>
</gene>
<evidence type="ECO:0000256" key="3">
    <source>
        <dbReference type="ARBA" id="ARBA00022485"/>
    </source>
</evidence>
<comment type="cofactor">
    <cofactor evidence="1">
        <name>[4Fe-4S] cluster</name>
        <dbReference type="ChEBI" id="CHEBI:49883"/>
    </cofactor>
</comment>
<comment type="function">
    <text evidence="2">Catalyzes the methylthiolation of N6-(dimethylallyl)adenosine (i(6)A), leading to the formation of 2-methylthio-N6-(dimethylallyl)adenosine (ms(2)i(6)A) at position 37 in tRNAs that read codons beginning with uridine.</text>
</comment>
<evidence type="ECO:0000259" key="13">
    <source>
        <dbReference type="PROSITE" id="PS51918"/>
    </source>
</evidence>
<dbReference type="PROSITE" id="PS01278">
    <property type="entry name" value="MTTASE_RADICAL"/>
    <property type="match status" value="1"/>
</dbReference>
<evidence type="ECO:0000256" key="6">
    <source>
        <dbReference type="ARBA" id="ARBA00022691"/>
    </source>
</evidence>
<evidence type="ECO:0000259" key="12">
    <source>
        <dbReference type="PROSITE" id="PS51449"/>
    </source>
</evidence>
<dbReference type="PANTHER" id="PTHR43020:SF2">
    <property type="entry name" value="MITOCHONDRIAL TRNA METHYLTHIOTRANSFERASE CDK5RAP1"/>
    <property type="match status" value="1"/>
</dbReference>
<dbReference type="PROSITE" id="PS50926">
    <property type="entry name" value="TRAM"/>
    <property type="match status" value="1"/>
</dbReference>
<evidence type="ECO:0000256" key="4">
    <source>
        <dbReference type="ARBA" id="ARBA00022490"/>
    </source>
</evidence>
<dbReference type="InterPro" id="IPR023404">
    <property type="entry name" value="rSAM_horseshoe"/>
</dbReference>
<sequence length="417" mass="48509">MTYKIYTFGCKVNSYESQALKERLEKNGYTPAKGEEADVYFVNTCAVTNEAERKDLQRVRRISRNFPDKPIYIMGCSSQIHKEYYLSIPGVKGVVGNSEKNIIETFFEKKDEKIDHVDMDSRHFVYQDTPTHEGEKNVRGYIKVQDGCDNFCSYCVVPFTRGKSRCRKHDSIIEECKALLDHGIKELIIGGIDTGCYVDPEDSNYHFVDLLKDLLDLSPVEYRIRISSIEASQITKEYISLFAAHKDKLCPHFHLPLQSGSEHVLQRMNRKYHLDDYRHICLSIKEMIPDAAFSSDVITGFPAESEEEFKETYDFCKEIGFMRIHAFPYSERPFTMAAKLRNPVPMRIRMDRTKRLIELSEENDQKFRKQLEGKEVTVLIEGLNKKTMEYEGYSENYLRFSIPSDEDITGKFIKIKL</sequence>
<dbReference type="SFLD" id="SFLDS00029">
    <property type="entry name" value="Radical_SAM"/>
    <property type="match status" value="1"/>
</dbReference>
<dbReference type="Pfam" id="PF00919">
    <property type="entry name" value="UPF0004"/>
    <property type="match status" value="1"/>
</dbReference>
<dbReference type="Gene3D" id="3.40.50.12160">
    <property type="entry name" value="Methylthiotransferase, N-terminal domain"/>
    <property type="match status" value="1"/>
</dbReference>
<evidence type="ECO:0000256" key="8">
    <source>
        <dbReference type="ARBA" id="ARBA00023004"/>
    </source>
</evidence>
<keyword evidence="8" id="KW-0408">Iron</keyword>
<feature type="domain" description="Radical SAM core" evidence="13">
    <location>
        <begin position="134"/>
        <end position="366"/>
    </location>
</feature>
<evidence type="ECO:0000259" key="11">
    <source>
        <dbReference type="PROSITE" id="PS50926"/>
    </source>
</evidence>
<dbReference type="PROSITE" id="PS51449">
    <property type="entry name" value="MTTASE_N"/>
    <property type="match status" value="1"/>
</dbReference>
<dbReference type="GO" id="GO:0035597">
    <property type="term" value="F:tRNA-2-methylthio-N(6)-dimethylallyladenosine(37) synthase activity"/>
    <property type="evidence" value="ECO:0007669"/>
    <property type="project" value="UniProtKB-EC"/>
</dbReference>
<dbReference type="SUPFAM" id="SSF102114">
    <property type="entry name" value="Radical SAM enzymes"/>
    <property type="match status" value="1"/>
</dbReference>
<keyword evidence="5 14" id="KW-0808">Transferase</keyword>
<keyword evidence="3" id="KW-0004">4Fe-4S</keyword>
<organism evidence="14 15">
    <name type="scientific">Treponema rectale</name>
    <dbReference type="NCBI Taxonomy" id="744512"/>
    <lineage>
        <taxon>Bacteria</taxon>
        <taxon>Pseudomonadati</taxon>
        <taxon>Spirochaetota</taxon>
        <taxon>Spirochaetia</taxon>
        <taxon>Spirochaetales</taxon>
        <taxon>Treponemataceae</taxon>
        <taxon>Treponema</taxon>
    </lineage>
</organism>
<dbReference type="PANTHER" id="PTHR43020">
    <property type="entry name" value="CDK5 REGULATORY SUBUNIT-ASSOCIATED PROTEIN 1"/>
    <property type="match status" value="1"/>
</dbReference>
<feature type="domain" description="MTTase N-terminal" evidence="12">
    <location>
        <begin position="1"/>
        <end position="112"/>
    </location>
</feature>
<dbReference type="InterPro" id="IPR013848">
    <property type="entry name" value="Methylthiotransferase_N"/>
</dbReference>
<dbReference type="Gene3D" id="3.80.30.20">
    <property type="entry name" value="tm_1862 like domain"/>
    <property type="match status" value="1"/>
</dbReference>
<dbReference type="GO" id="GO:0046872">
    <property type="term" value="F:metal ion binding"/>
    <property type="evidence" value="ECO:0007669"/>
    <property type="project" value="UniProtKB-KW"/>
</dbReference>
<evidence type="ECO:0000256" key="5">
    <source>
        <dbReference type="ARBA" id="ARBA00022679"/>
    </source>
</evidence>
<evidence type="ECO:0000256" key="1">
    <source>
        <dbReference type="ARBA" id="ARBA00001966"/>
    </source>
</evidence>
<dbReference type="AlphaFoldDB" id="A0A7M1XI19"/>
<dbReference type="Pfam" id="PF04055">
    <property type="entry name" value="Radical_SAM"/>
    <property type="match status" value="1"/>
</dbReference>
<dbReference type="InterPro" id="IPR002792">
    <property type="entry name" value="TRAM_dom"/>
</dbReference>
<keyword evidence="4" id="KW-0963">Cytoplasm</keyword>
<dbReference type="SFLD" id="SFLDG01061">
    <property type="entry name" value="methylthiotransferase"/>
    <property type="match status" value="1"/>
</dbReference>
<dbReference type="GO" id="GO:0005829">
    <property type="term" value="C:cytosol"/>
    <property type="evidence" value="ECO:0007669"/>
    <property type="project" value="TreeGrafter"/>
</dbReference>